<organism evidence="2 3">
    <name type="scientific">Orbilia blumenaviensis</name>
    <dbReference type="NCBI Taxonomy" id="1796055"/>
    <lineage>
        <taxon>Eukaryota</taxon>
        <taxon>Fungi</taxon>
        <taxon>Dikarya</taxon>
        <taxon>Ascomycota</taxon>
        <taxon>Pezizomycotina</taxon>
        <taxon>Orbiliomycetes</taxon>
        <taxon>Orbiliales</taxon>
        <taxon>Orbiliaceae</taxon>
        <taxon>Orbilia</taxon>
    </lineage>
</organism>
<reference evidence="2 3" key="1">
    <citation type="submission" date="2019-10" db="EMBL/GenBank/DDBJ databases">
        <authorList>
            <person name="Palmer J.M."/>
        </authorList>
    </citation>
    <scope>NUCLEOTIDE SEQUENCE [LARGE SCALE GENOMIC DNA]</scope>
    <source>
        <strain evidence="2 3">TWF730</strain>
    </source>
</reference>
<dbReference type="Proteomes" id="UP001373714">
    <property type="component" value="Unassembled WGS sequence"/>
</dbReference>
<keyword evidence="3" id="KW-1185">Reference proteome</keyword>
<feature type="compositionally biased region" description="Low complexity" evidence="1">
    <location>
        <begin position="466"/>
        <end position="477"/>
    </location>
</feature>
<protein>
    <submittedName>
        <fullName evidence="2">Uncharacterized protein</fullName>
    </submittedName>
</protein>
<feature type="compositionally biased region" description="Basic and acidic residues" evidence="1">
    <location>
        <begin position="159"/>
        <end position="169"/>
    </location>
</feature>
<name>A0AAV9VF08_9PEZI</name>
<evidence type="ECO:0000256" key="1">
    <source>
        <dbReference type="SAM" id="MobiDB-lite"/>
    </source>
</evidence>
<feature type="compositionally biased region" description="Basic and acidic residues" evidence="1">
    <location>
        <begin position="275"/>
        <end position="313"/>
    </location>
</feature>
<gene>
    <name evidence="2" type="ORF">TWF730_006685</name>
</gene>
<feature type="compositionally biased region" description="Basic and acidic residues" evidence="1">
    <location>
        <begin position="180"/>
        <end position="189"/>
    </location>
</feature>
<sequence>MASRTLLRRAGPKRLSMQLYRVGIPYYYNPGPSLSVHRHNFATSTTYAYATPSSQKLDMNNPLYRDLIKSIKNPWVGDLIHKLVQGNASFSGTLSGGDLDLHGTGNSLYFRIPELPPTMKGHDQDPDGIPLPPNTFRVSSVEELRSILQRILVHRASLERDENPGHDDSSTAAAASPEEWNVKEEKETSPVKPEPSSRPPQPKPDELEMPAWNPSESIDVLKSKLNQYLESGSKLIKGRVSGVKVTSILESLEQQIRKSRELLEKERSSTATWSESREKRLSERKAREVERRRRYHGSQEKSGGIEKGEKRGVDQALRTGRTTMPTEFPLSSEMEKENRAPFEKDGTQANPEASGFKPLQSETPFASYEKDIRAAQTILENLVWKIPKPAVAETVGSSNDKTPDKPETTRPDTIEPATERITLMDILNGTASSRLEKSEQKPEIPTVPSSFSHQEPRVPAVLSDEPTPSTTSSPPRTSNELLEAIAILSEQLSQAHKRISELENPSSAAPLFQRYTDHMEEALATQYSDLRDYFEERVLSETRDVAARLGSLEKTTQKILENQEAAQTRDGACIYSTEGSEPGEEPRVPVTVKLDEVDKAGIQQVVDSAVKTAVERVLVGIKKGNDENNEELVESILEGLEDFKTHGFVESVVHEVLDSEAMSRHLDQHVKIFVGQVLGELGQDQNGDLQRIVNKAVKAGTRDIEEAVKTRLADVQLKLVGMERVLRESRHKPKEDEGWFW</sequence>
<dbReference type="AlphaFoldDB" id="A0AAV9VF08"/>
<feature type="compositionally biased region" description="Pro residues" evidence="1">
    <location>
        <begin position="192"/>
        <end position="202"/>
    </location>
</feature>
<feature type="region of interest" description="Disordered" evidence="1">
    <location>
        <begin position="262"/>
        <end position="360"/>
    </location>
</feature>
<feature type="region of interest" description="Disordered" evidence="1">
    <location>
        <begin position="392"/>
        <end position="477"/>
    </location>
</feature>
<feature type="compositionally biased region" description="Basic and acidic residues" evidence="1">
    <location>
        <begin position="333"/>
        <end position="346"/>
    </location>
</feature>
<dbReference type="EMBL" id="JAVHNS010000003">
    <property type="protein sequence ID" value="KAK6360545.1"/>
    <property type="molecule type" value="Genomic_DNA"/>
</dbReference>
<evidence type="ECO:0000313" key="3">
    <source>
        <dbReference type="Proteomes" id="UP001373714"/>
    </source>
</evidence>
<comment type="caution">
    <text evidence="2">The sequence shown here is derived from an EMBL/GenBank/DDBJ whole genome shotgun (WGS) entry which is preliminary data.</text>
</comment>
<proteinExistence type="predicted"/>
<feature type="compositionally biased region" description="Basic and acidic residues" evidence="1">
    <location>
        <begin position="401"/>
        <end position="413"/>
    </location>
</feature>
<accession>A0AAV9VF08</accession>
<evidence type="ECO:0000313" key="2">
    <source>
        <dbReference type="EMBL" id="KAK6360545.1"/>
    </source>
</evidence>
<feature type="region of interest" description="Disordered" evidence="1">
    <location>
        <begin position="159"/>
        <end position="211"/>
    </location>
</feature>